<organism evidence="2 3">
    <name type="scientific">Winslowiella arboricola</name>
    <dbReference type="NCBI Taxonomy" id="2978220"/>
    <lineage>
        <taxon>Bacteria</taxon>
        <taxon>Pseudomonadati</taxon>
        <taxon>Pseudomonadota</taxon>
        <taxon>Gammaproteobacteria</taxon>
        <taxon>Enterobacterales</taxon>
        <taxon>Erwiniaceae</taxon>
        <taxon>Winslowiella</taxon>
    </lineage>
</organism>
<feature type="chain" id="PRO_5039909600" evidence="1">
    <location>
        <begin position="22"/>
        <end position="179"/>
    </location>
</feature>
<sequence length="179" mass="20132">MKHSNFIMLTLVLGMSFSSHAAPEMFKNSVAMMEDHNDYAPDTGYFKVLKEKPLHVQILPAIFQGDTDKNITYTVNKAAVYAAYRVLFQTPADSVKVTVLPRELDMGTRKYTPKPKHSITFTLTRKRALELTSQYAGISEAKELMQDDGYTWADPFSECCYTDGGNPGLSAFVEELRSK</sequence>
<keyword evidence="1" id="KW-0732">Signal</keyword>
<keyword evidence="3" id="KW-1185">Reference proteome</keyword>
<dbReference type="Proteomes" id="UP001064262">
    <property type="component" value="Unassembled WGS sequence"/>
</dbReference>
<dbReference type="AlphaFoldDB" id="A0A9J6PSR8"/>
<dbReference type="EMBL" id="JAODIM010000040">
    <property type="protein sequence ID" value="MCU5777804.1"/>
    <property type="molecule type" value="Genomic_DNA"/>
</dbReference>
<name>A0A9J6PSR8_9GAMM</name>
<dbReference type="RefSeq" id="WP_267142463.1">
    <property type="nucleotide sequence ID" value="NZ_JAODIL010000069.1"/>
</dbReference>
<reference evidence="2" key="1">
    <citation type="submission" date="2022-09" db="EMBL/GenBank/DDBJ databases">
        <title>Winslowiella arboricola sp. nov., isolated from bleeding cankers on broadleaf hosts.</title>
        <authorList>
            <person name="Brady C."/>
            <person name="Kaur S."/>
            <person name="Crampton B."/>
            <person name="Maddock D."/>
            <person name="Arnold D."/>
            <person name="Denman S."/>
        </authorList>
    </citation>
    <scope>NUCLEOTIDE SEQUENCE</scope>
    <source>
        <strain evidence="2">BAC 15a-03b</strain>
    </source>
</reference>
<accession>A0A9J6PSR8</accession>
<evidence type="ECO:0000313" key="2">
    <source>
        <dbReference type="EMBL" id="MCU5777804.1"/>
    </source>
</evidence>
<protein>
    <submittedName>
        <fullName evidence="2">Uncharacterized protein</fullName>
    </submittedName>
</protein>
<evidence type="ECO:0000256" key="1">
    <source>
        <dbReference type="SAM" id="SignalP"/>
    </source>
</evidence>
<proteinExistence type="predicted"/>
<feature type="signal peptide" evidence="1">
    <location>
        <begin position="1"/>
        <end position="21"/>
    </location>
</feature>
<comment type="caution">
    <text evidence="2">The sequence shown here is derived from an EMBL/GenBank/DDBJ whole genome shotgun (WGS) entry which is preliminary data.</text>
</comment>
<gene>
    <name evidence="2" type="ORF">N5923_09895</name>
</gene>
<evidence type="ECO:0000313" key="3">
    <source>
        <dbReference type="Proteomes" id="UP001064262"/>
    </source>
</evidence>